<dbReference type="OrthoDB" id="4212096at2759"/>
<dbReference type="EMBL" id="AZGZ01000013">
    <property type="protein sequence ID" value="KZZ91596.1"/>
    <property type="molecule type" value="Genomic_DNA"/>
</dbReference>
<sequence>MSTHLDPENPNDDKLPKKVVLRLIQPDDVYIEEVPLVDKITREIIFWTWGRICFIQNVYIANFVPCYSPHLIRHAYVAHVSAKSPANPCSNCAKGPTHFTECRINAIWPYEAACTSCARTGKEGSCSLKEDPTIRETLFPDILSAIRTRDIAMKPIQEKLWENVQKCSSLERYEEEVNKIETRLSEVANQVRDLIKQKREAWNKDRLVLEEELIYMMCGRQ</sequence>
<dbReference type="Proteomes" id="UP000242877">
    <property type="component" value="Unassembled WGS sequence"/>
</dbReference>
<evidence type="ECO:0000313" key="2">
    <source>
        <dbReference type="EMBL" id="KZZ91596.1"/>
    </source>
</evidence>
<dbReference type="InterPro" id="IPR022190">
    <property type="entry name" value="DUF3716"/>
</dbReference>
<protein>
    <submittedName>
        <fullName evidence="2">Uncharacterized protein</fullName>
    </submittedName>
</protein>
<comment type="caution">
    <text evidence="2">The sequence shown here is derived from an EMBL/GenBank/DDBJ whole genome shotgun (WGS) entry which is preliminary data.</text>
</comment>
<dbReference type="VEuPathDB" id="FungiDB:AAP_03302"/>
<feature type="coiled-coil region" evidence="1">
    <location>
        <begin position="170"/>
        <end position="197"/>
    </location>
</feature>
<dbReference type="AlphaFoldDB" id="A0A167YPG7"/>
<evidence type="ECO:0000313" key="3">
    <source>
        <dbReference type="Proteomes" id="UP000242877"/>
    </source>
</evidence>
<keyword evidence="3" id="KW-1185">Reference proteome</keyword>
<keyword evidence="1" id="KW-0175">Coiled coil</keyword>
<reference evidence="2 3" key="1">
    <citation type="journal article" date="2016" name="Genome Biol. Evol.">
        <title>Divergent and convergent evolution of fungal pathogenicity.</title>
        <authorList>
            <person name="Shang Y."/>
            <person name="Xiao G."/>
            <person name="Zheng P."/>
            <person name="Cen K."/>
            <person name="Zhan S."/>
            <person name="Wang C."/>
        </authorList>
    </citation>
    <scope>NUCLEOTIDE SEQUENCE [LARGE SCALE GENOMIC DNA]</scope>
    <source>
        <strain evidence="2 3">ARSEF 7405</strain>
    </source>
</reference>
<evidence type="ECO:0000256" key="1">
    <source>
        <dbReference type="SAM" id="Coils"/>
    </source>
</evidence>
<dbReference type="Pfam" id="PF12511">
    <property type="entry name" value="DUF3716"/>
    <property type="match status" value="1"/>
</dbReference>
<gene>
    <name evidence="2" type="ORF">AAP_03302</name>
</gene>
<name>A0A167YPG7_9EURO</name>
<proteinExistence type="predicted"/>
<accession>A0A167YPG7</accession>
<organism evidence="2 3">
    <name type="scientific">Ascosphaera apis ARSEF 7405</name>
    <dbReference type="NCBI Taxonomy" id="392613"/>
    <lineage>
        <taxon>Eukaryota</taxon>
        <taxon>Fungi</taxon>
        <taxon>Dikarya</taxon>
        <taxon>Ascomycota</taxon>
        <taxon>Pezizomycotina</taxon>
        <taxon>Eurotiomycetes</taxon>
        <taxon>Eurotiomycetidae</taxon>
        <taxon>Onygenales</taxon>
        <taxon>Ascosphaeraceae</taxon>
        <taxon>Ascosphaera</taxon>
    </lineage>
</organism>